<reference evidence="1" key="1">
    <citation type="submission" date="2022-06" db="EMBL/GenBank/DDBJ databases">
        <authorList>
            <person name="Legras J.-L."/>
            <person name="Devillers H."/>
            <person name="Grondin C."/>
        </authorList>
    </citation>
    <scope>NUCLEOTIDE SEQUENCE</scope>
    <source>
        <strain evidence="1">CLIB 1444</strain>
    </source>
</reference>
<organism evidence="1 2">
    <name type="scientific">[Candida] jaroonii</name>
    <dbReference type="NCBI Taxonomy" id="467808"/>
    <lineage>
        <taxon>Eukaryota</taxon>
        <taxon>Fungi</taxon>
        <taxon>Dikarya</taxon>
        <taxon>Ascomycota</taxon>
        <taxon>Saccharomycotina</taxon>
        <taxon>Pichiomycetes</taxon>
        <taxon>Debaryomycetaceae</taxon>
        <taxon>Yamadazyma</taxon>
    </lineage>
</organism>
<dbReference type="EMBL" id="CALSDN010000006">
    <property type="protein sequence ID" value="CAH6721527.1"/>
    <property type="molecule type" value="Genomic_DNA"/>
</dbReference>
<evidence type="ECO:0000313" key="2">
    <source>
        <dbReference type="Proteomes" id="UP001152531"/>
    </source>
</evidence>
<keyword evidence="2" id="KW-1185">Reference proteome</keyword>
<sequence length="487" mass="53649">MSATPATSVSPSPSIQEKPQQSHLFLGGINKPKPHIISGKGSTITIREPTGEVRDVIDGMTGAAVGALSWGDEDIIDYISEAAKEYTYQFPSVICNDAAEDLAKFYIDNSAPNAFAAALWTSSGSEANEMALKTIRQYWVEKGKPQKIKYLSRFTSYHGYTTGTLSLGFSNRSTPFTEILAPRSLMVKLPEYLPYHYKLENETDEEYSVRLLAQYEEIILKEDPETIASLTVEPVSGTSLGTPRPTKTYIYGLRKLCDKYDILLHFDEVMCGTGRMNPNGKLNTWENFLPLNEGPDLQTVGKTLGSGYVTIAGMLVSPKVRNAYLDGSSSIAGAQTYSCHAFNCAVALKVQQKIISNGYTKNIYEQGNYLGAELAKMLTDPEFKMVGDVRGLGGFWTVEFVKDTKTKELFPRKLDVSHMVSGTCHKKGLIVMGCNDNVRDGETFKGGDFIMYAPHFTITKEDADAMVKLTKESILEVQAKLIADGIL</sequence>
<keyword evidence="1" id="KW-0032">Aminotransferase</keyword>
<dbReference type="Proteomes" id="UP001152531">
    <property type="component" value="Unassembled WGS sequence"/>
</dbReference>
<comment type="caution">
    <text evidence="1">The sequence shown here is derived from an EMBL/GenBank/DDBJ whole genome shotgun (WGS) entry which is preliminary data.</text>
</comment>
<keyword evidence="1" id="KW-0808">Transferase</keyword>
<name>A0ACA9Y9M6_9ASCO</name>
<evidence type="ECO:0000313" key="1">
    <source>
        <dbReference type="EMBL" id="CAH6721527.1"/>
    </source>
</evidence>
<protein>
    <submittedName>
        <fullName evidence="1">Acetylornithine aminotransferase, mitochondrial</fullName>
    </submittedName>
</protein>
<proteinExistence type="predicted"/>
<gene>
    <name evidence="1" type="ORF">CLIB1444_06S04214</name>
</gene>
<accession>A0ACA9Y9M6</accession>